<dbReference type="InterPro" id="IPR013761">
    <property type="entry name" value="SAM/pointed_sf"/>
</dbReference>
<keyword evidence="5" id="KW-0347">Helicase</keyword>
<evidence type="ECO:0000256" key="3">
    <source>
        <dbReference type="ARBA" id="ARBA00022741"/>
    </source>
</evidence>
<dbReference type="SMART" id="SM00490">
    <property type="entry name" value="HELICc"/>
    <property type="match status" value="1"/>
</dbReference>
<feature type="region of interest" description="Disordered" evidence="9">
    <location>
        <begin position="1072"/>
        <end position="1145"/>
    </location>
</feature>
<feature type="region of interest" description="Disordered" evidence="9">
    <location>
        <begin position="1551"/>
        <end position="1579"/>
    </location>
</feature>
<evidence type="ECO:0000256" key="2">
    <source>
        <dbReference type="ARBA" id="ARBA00007025"/>
    </source>
</evidence>
<evidence type="ECO:0000256" key="9">
    <source>
        <dbReference type="SAM" id="MobiDB-lite"/>
    </source>
</evidence>
<dbReference type="InterPro" id="IPR001650">
    <property type="entry name" value="Helicase_C-like"/>
</dbReference>
<dbReference type="InterPro" id="IPR014001">
    <property type="entry name" value="Helicase_ATP-bd"/>
</dbReference>
<organism evidence="13 14">
    <name type="scientific">Drechslerella dactyloides</name>
    <name type="common">Nematode-trapping fungus</name>
    <name type="synonym">Arthrobotrys dactyloides</name>
    <dbReference type="NCBI Taxonomy" id="74499"/>
    <lineage>
        <taxon>Eukaryota</taxon>
        <taxon>Fungi</taxon>
        <taxon>Dikarya</taxon>
        <taxon>Ascomycota</taxon>
        <taxon>Pezizomycotina</taxon>
        <taxon>Orbiliomycetes</taxon>
        <taxon>Orbiliales</taxon>
        <taxon>Orbiliaceae</taxon>
        <taxon>Drechslerella</taxon>
    </lineage>
</organism>
<keyword evidence="8" id="KW-0539">Nucleus</keyword>
<feature type="region of interest" description="Disordered" evidence="9">
    <location>
        <begin position="873"/>
        <end position="911"/>
    </location>
</feature>
<feature type="region of interest" description="Disordered" evidence="9">
    <location>
        <begin position="101"/>
        <end position="122"/>
    </location>
</feature>
<evidence type="ECO:0000259" key="11">
    <source>
        <dbReference type="PROSITE" id="PS51192"/>
    </source>
</evidence>
<feature type="compositionally biased region" description="Low complexity" evidence="9">
    <location>
        <begin position="1871"/>
        <end position="1890"/>
    </location>
</feature>
<keyword evidence="4" id="KW-0378">Hydrolase</keyword>
<evidence type="ECO:0000256" key="4">
    <source>
        <dbReference type="ARBA" id="ARBA00022801"/>
    </source>
</evidence>
<name>A0AAD6J7K0_DREDA</name>
<evidence type="ECO:0000256" key="5">
    <source>
        <dbReference type="ARBA" id="ARBA00022806"/>
    </source>
</evidence>
<keyword evidence="6" id="KW-0067">ATP-binding</keyword>
<feature type="domain" description="Helicase ATP-binding" evidence="11">
    <location>
        <begin position="1215"/>
        <end position="1402"/>
    </location>
</feature>
<dbReference type="InterPro" id="IPR027417">
    <property type="entry name" value="P-loop_NTPase"/>
</dbReference>
<dbReference type="InterPro" id="IPR000330">
    <property type="entry name" value="SNF2_N"/>
</dbReference>
<feature type="region of interest" description="Disordered" evidence="9">
    <location>
        <begin position="181"/>
        <end position="281"/>
    </location>
</feature>
<evidence type="ECO:0000313" key="14">
    <source>
        <dbReference type="Proteomes" id="UP001221413"/>
    </source>
</evidence>
<dbReference type="GO" id="GO:0004386">
    <property type="term" value="F:helicase activity"/>
    <property type="evidence" value="ECO:0007669"/>
    <property type="project" value="UniProtKB-KW"/>
</dbReference>
<evidence type="ECO:0000313" key="13">
    <source>
        <dbReference type="EMBL" id="KAJ6263952.1"/>
    </source>
</evidence>
<feature type="region of interest" description="Disordered" evidence="9">
    <location>
        <begin position="1856"/>
        <end position="1890"/>
    </location>
</feature>
<dbReference type="SUPFAM" id="SSF52540">
    <property type="entry name" value="P-loop containing nucleoside triphosphate hydrolases"/>
    <property type="match status" value="2"/>
</dbReference>
<feature type="domain" description="SAM" evidence="10">
    <location>
        <begin position="19"/>
        <end position="93"/>
    </location>
</feature>
<dbReference type="Pfam" id="PF00176">
    <property type="entry name" value="SNF2-rel_dom"/>
    <property type="match status" value="1"/>
</dbReference>
<dbReference type="Pfam" id="PF00271">
    <property type="entry name" value="Helicase_C"/>
    <property type="match status" value="1"/>
</dbReference>
<comment type="caution">
    <text evidence="13">The sequence shown here is derived from an EMBL/GenBank/DDBJ whole genome shotgun (WGS) entry which is preliminary data.</text>
</comment>
<dbReference type="SUPFAM" id="SSF47769">
    <property type="entry name" value="SAM/Pointed domain"/>
    <property type="match status" value="1"/>
</dbReference>
<gene>
    <name evidence="13" type="ORF">Dda_0089</name>
</gene>
<keyword evidence="7" id="KW-0238">DNA-binding</keyword>
<feature type="compositionally biased region" description="Basic and acidic residues" evidence="9">
    <location>
        <begin position="1949"/>
        <end position="1958"/>
    </location>
</feature>
<feature type="compositionally biased region" description="Acidic residues" evidence="9">
    <location>
        <begin position="678"/>
        <end position="698"/>
    </location>
</feature>
<proteinExistence type="inferred from homology"/>
<feature type="compositionally biased region" description="Basic and acidic residues" evidence="9">
    <location>
        <begin position="2022"/>
        <end position="2032"/>
    </location>
</feature>
<dbReference type="GO" id="GO:0016887">
    <property type="term" value="F:ATP hydrolysis activity"/>
    <property type="evidence" value="ECO:0007669"/>
    <property type="project" value="InterPro"/>
</dbReference>
<protein>
    <submittedName>
        <fullName evidence="13">Uncharacterized protein</fullName>
    </submittedName>
</protein>
<dbReference type="InterPro" id="IPR001660">
    <property type="entry name" value="SAM"/>
</dbReference>
<dbReference type="SMART" id="SM00487">
    <property type="entry name" value="DEXDc"/>
    <property type="match status" value="1"/>
</dbReference>
<feature type="compositionally biased region" description="Polar residues" evidence="9">
    <location>
        <begin position="2012"/>
        <end position="2021"/>
    </location>
</feature>
<feature type="compositionally biased region" description="Basic and acidic residues" evidence="9">
    <location>
        <begin position="1086"/>
        <end position="1097"/>
    </location>
</feature>
<keyword evidence="3" id="KW-0547">Nucleotide-binding</keyword>
<dbReference type="InterPro" id="IPR049730">
    <property type="entry name" value="SNF2/RAD54-like_C"/>
</dbReference>
<sequence>MERARSSVSSASAKYPQDWDAQDVVNYMSRRPAIGHYFQPSGPLANAFLENDITGNILLHAAFTEDKLKSDLGINQLGVRIALWDVISALRRRYPHRASPDLQDHELLRSPPPPSPEPETKVINFGPLQEAQEGGLAPRTPRTASTSVFYTPAPFAADSRAPSTVNYQALYTPTVVPDSKARFMTPQSRSSPSDDEWAVNFRTPEAQRQSTIRPGDEVSPAAPKSETSLEDADAVDSEADTQMQDYDVPQIEDEETTEAFSGPKDKTPVDDTPVDDAPVDDIPETESIRTLSISTPTPVPHPVETIGAADTIEAEPSSTPTKKPSNLAKRRQKARLAAIKCRPYLDNADIQASQMLIAANKDSDTDNFLILNKRHRPGTIRGVHSILKAFLIKKDIQTIRDKNGVLKTAFRHHSLRHIRQYARNPITYLTVDETKPGEDIKNWIREFPKLYNHRKENYRRSEDRIYFLKHDGKPGHPDLDPYVPRSNLDALEDKWEALHNAAPEHVRVHSDYDESLDFDEDTWREMREDKLRKQGRKREKEGQRLSPDEITKEFEQYRAEIVSTWRENRLPKLEKTKYRIWRRARKQKRINDTLVPLFLAKRDAEAQMEGQLNEYKSVPHFCLVKLRKGFKASKASIENYEECCWEIKVIKGDEPPKPPPQPRKVQEVTDEHVYIELGGDEEDLGEDDSGSEDYDDMDDFIVPDDEYNEGDEEHRRQVEAMTAQYHNRWDENPFDTVMKDVSDREPTPPSGNPQTTTTVEPPAEDVLPPVMDISSSPAGQSNEQAGTQPAMRTRESDDTWYSIEDSQEVKKESAPPPVVTADHAEIIDLTLDTPPMTPVITSAPTKAPAAVSHDPIVIYTEPDDAVMQQVLAESRQTAAEEERRRSLTASLEHGATPGPSRSSSIFPPLGRPEFLDTPAKDAKPWLKIFQRLCSKQKLMESMHMVLCQNKDYAAVLENIMTSFKQIWKIGDSGPSKSLPEQDVVVYRHIADIYFQWSFPKPDDRANKKEAAKTLNNLGHYLRFRRFVGKKLNEFVEYKRSVEGENSTAVPSSSCVSGTASRSVSVDHQRCIDEEHPGVESGNSGEILDKGKGRERTEASGLDWDADYDPAVDSPSTALQHQSPSSKLSSQATATPSRRKKIRKEVPENIATTQHRNAHADELRLAKRRAKGNKQTSECINEGYDRRSFDPIFFPGDEPCLYYFQKDGIHFLWRNVVASKEKGGALLAHTMGMGKTRQVITLLGAITEAAASPNKKVAGQIPDDLKVMKALVVAPAGLLENWREEIEKWGYSSLNPVYTISSDDHAARRVDKVKGWADNGTVLLIGYEAFIKLAGASLEIADLLFDTPNIIVADEAHRLKNPKTKTTIAFQKFKTLRRIAMTGSPLLNDLIEYFNIMSWVDKTYAGDETRFKVMYALPIAEGLFVDSGADQIQLSNIRQKALIKIWSPKMHRVNIGMMKDIQDMLPPKTEFLITMPLTKLQFEIYQVFAKKVLNCLRGNSNTTSFDKSAYNGFFDFIHQLLMILIHPSIFLETLRERVRAITDVAAGKTPALPANEEVVPRESSTDPTEDEVDAADKSDGMTATEEKVLGEVGGSVLKIVESMVRAGSLDINHPSHSWRIEALLQIIENCVAAREKLLVFTQSIKSLDYIQRQLEARNIAFSRLDGAVKPSKRQQATKKFNEAPGENSSGDTAFVCLITIKAGGVGLNIQSASRIVMFDSQFSPQDEEQAIGRAYRLGQKQHVFVYRFHIGGTFEDVLHNNSRLKLSLAKRLVDKTPIVRSAEKTGAKAWFRDPVIVQKQDIHPDLWKKDPKVLSKLAEEEWIRQLETQDTYNAHVDEELAEDQQRECDEWVENETKNIAGGDDPSGGKPGPSGVVPASTAASQQSSADQDVVMLDSSSLLPVPPTSGAGNAPMAQMMRGHPELANPKTQLAVELSDVIDVILNQERDVQAMRQKDRRSTKSVPSTKTVAGPGGYSADHRRAHGASAPHVKRRVALNSPVETVDLSAPPARSAETSAPSMSPTRRETPNRDRPSLVVKLPLPKSQPRATPGDNSQAK</sequence>
<feature type="compositionally biased region" description="Acidic residues" evidence="9">
    <location>
        <begin position="272"/>
        <end position="281"/>
    </location>
</feature>
<feature type="compositionally biased region" description="Polar residues" evidence="9">
    <location>
        <begin position="773"/>
        <end position="787"/>
    </location>
</feature>
<dbReference type="Gene3D" id="3.40.50.300">
    <property type="entry name" value="P-loop containing nucleotide triphosphate hydrolases"/>
    <property type="match status" value="1"/>
</dbReference>
<dbReference type="Gene3D" id="3.40.50.10810">
    <property type="entry name" value="Tandem AAA-ATPase domain"/>
    <property type="match status" value="1"/>
</dbReference>
<dbReference type="InterPro" id="IPR056026">
    <property type="entry name" value="DUF7607"/>
</dbReference>
<dbReference type="GO" id="GO:0005524">
    <property type="term" value="F:ATP binding"/>
    <property type="evidence" value="ECO:0007669"/>
    <property type="project" value="UniProtKB-KW"/>
</dbReference>
<evidence type="ECO:0000256" key="6">
    <source>
        <dbReference type="ARBA" id="ARBA00022840"/>
    </source>
</evidence>
<dbReference type="PROSITE" id="PS51194">
    <property type="entry name" value="HELICASE_CTER"/>
    <property type="match status" value="1"/>
</dbReference>
<feature type="region of interest" description="Disordered" evidence="9">
    <location>
        <begin position="309"/>
        <end position="328"/>
    </location>
</feature>
<dbReference type="PANTHER" id="PTHR45797:SF1">
    <property type="entry name" value="HELICASE ARIP4"/>
    <property type="match status" value="1"/>
</dbReference>
<feature type="compositionally biased region" description="Polar residues" evidence="9">
    <location>
        <begin position="1113"/>
        <end position="1135"/>
    </location>
</feature>
<evidence type="ECO:0000259" key="12">
    <source>
        <dbReference type="PROSITE" id="PS51194"/>
    </source>
</evidence>
<evidence type="ECO:0000259" key="10">
    <source>
        <dbReference type="PROSITE" id="PS50105"/>
    </source>
</evidence>
<dbReference type="PANTHER" id="PTHR45797">
    <property type="entry name" value="RAD54-LIKE"/>
    <property type="match status" value="1"/>
</dbReference>
<evidence type="ECO:0000256" key="8">
    <source>
        <dbReference type="ARBA" id="ARBA00023242"/>
    </source>
</evidence>
<dbReference type="Proteomes" id="UP001221413">
    <property type="component" value="Unassembled WGS sequence"/>
</dbReference>
<dbReference type="EMBL" id="JAQGDS010000001">
    <property type="protein sequence ID" value="KAJ6263952.1"/>
    <property type="molecule type" value="Genomic_DNA"/>
</dbReference>
<dbReference type="GO" id="GO:0005634">
    <property type="term" value="C:nucleus"/>
    <property type="evidence" value="ECO:0007669"/>
    <property type="project" value="UniProtKB-SubCell"/>
</dbReference>
<dbReference type="InterPro" id="IPR044574">
    <property type="entry name" value="ARIP4-like"/>
</dbReference>
<comment type="subcellular location">
    <subcellularLocation>
        <location evidence="1">Nucleus</location>
    </subcellularLocation>
</comment>
<dbReference type="InterPro" id="IPR038718">
    <property type="entry name" value="SNF2-like_sf"/>
</dbReference>
<comment type="similarity">
    <text evidence="2">Belongs to the SNF2/RAD54 helicase family.</text>
</comment>
<evidence type="ECO:0000256" key="1">
    <source>
        <dbReference type="ARBA" id="ARBA00004123"/>
    </source>
</evidence>
<feature type="region of interest" description="Disordered" evidence="9">
    <location>
        <begin position="677"/>
        <end position="698"/>
    </location>
</feature>
<keyword evidence="14" id="KW-1185">Reference proteome</keyword>
<dbReference type="GO" id="GO:0003677">
    <property type="term" value="F:DNA binding"/>
    <property type="evidence" value="ECO:0007669"/>
    <property type="project" value="UniProtKB-KW"/>
</dbReference>
<dbReference type="Pfam" id="PF24580">
    <property type="entry name" value="DUF7607"/>
    <property type="match status" value="1"/>
</dbReference>
<feature type="region of interest" description="Disordered" evidence="9">
    <location>
        <begin position="738"/>
        <end position="797"/>
    </location>
</feature>
<reference evidence="13" key="1">
    <citation type="submission" date="2023-01" db="EMBL/GenBank/DDBJ databases">
        <title>The chitinases involved in constricting ring structure development in the nematode-trapping fungus Drechslerella dactyloides.</title>
        <authorList>
            <person name="Wang R."/>
            <person name="Zhang L."/>
            <person name="Tang P."/>
            <person name="Li S."/>
            <person name="Liang L."/>
        </authorList>
    </citation>
    <scope>NUCLEOTIDE SEQUENCE</scope>
    <source>
        <strain evidence="13">YMF1.00031</strain>
    </source>
</reference>
<feature type="compositionally biased region" description="Acidic residues" evidence="9">
    <location>
        <begin position="228"/>
        <end position="239"/>
    </location>
</feature>
<feature type="region of interest" description="Disordered" evidence="9">
    <location>
        <begin position="1949"/>
        <end position="2056"/>
    </location>
</feature>
<dbReference type="PROSITE" id="PS51192">
    <property type="entry name" value="HELICASE_ATP_BIND_1"/>
    <property type="match status" value="1"/>
</dbReference>
<dbReference type="CDD" id="cd18793">
    <property type="entry name" value="SF2_C_SNF"/>
    <property type="match status" value="1"/>
</dbReference>
<feature type="domain" description="Helicase C-terminal" evidence="12">
    <location>
        <begin position="1621"/>
        <end position="1779"/>
    </location>
</feature>
<evidence type="ECO:0000256" key="7">
    <source>
        <dbReference type="ARBA" id="ARBA00023125"/>
    </source>
</evidence>
<dbReference type="Gene3D" id="1.10.150.50">
    <property type="entry name" value="Transcription Factor, Ets-1"/>
    <property type="match status" value="1"/>
</dbReference>
<dbReference type="PROSITE" id="PS50105">
    <property type="entry name" value="SAM_DOMAIN"/>
    <property type="match status" value="1"/>
</dbReference>
<accession>A0AAD6J7K0</accession>